<keyword evidence="6 7" id="KW-0472">Membrane</keyword>
<dbReference type="Pfam" id="PF13632">
    <property type="entry name" value="Glyco_trans_2_3"/>
    <property type="match status" value="1"/>
</dbReference>
<evidence type="ECO:0000256" key="1">
    <source>
        <dbReference type="ARBA" id="ARBA00004141"/>
    </source>
</evidence>
<keyword evidence="10" id="KW-1185">Reference proteome</keyword>
<keyword evidence="2" id="KW-0328">Glycosyltransferase</keyword>
<dbReference type="GO" id="GO:0005886">
    <property type="term" value="C:plasma membrane"/>
    <property type="evidence" value="ECO:0007669"/>
    <property type="project" value="TreeGrafter"/>
</dbReference>
<feature type="transmembrane region" description="Helical" evidence="7">
    <location>
        <begin position="496"/>
        <end position="519"/>
    </location>
</feature>
<dbReference type="RefSeq" id="WP_097030761.1">
    <property type="nucleotide sequence ID" value="NZ_OAOQ01000009.1"/>
</dbReference>
<feature type="domain" description="Glycosyltransferase 2-like" evidence="8">
    <location>
        <begin position="186"/>
        <end position="389"/>
    </location>
</feature>
<evidence type="ECO:0000256" key="5">
    <source>
        <dbReference type="ARBA" id="ARBA00022989"/>
    </source>
</evidence>
<evidence type="ECO:0000256" key="2">
    <source>
        <dbReference type="ARBA" id="ARBA00022676"/>
    </source>
</evidence>
<reference evidence="10" key="1">
    <citation type="submission" date="2017-08" db="EMBL/GenBank/DDBJ databases">
        <authorList>
            <person name="Varghese N."/>
            <person name="Submissions S."/>
        </authorList>
    </citation>
    <scope>NUCLEOTIDE SEQUENCE [LARGE SCALE GENOMIC DNA]</scope>
    <source>
        <strain evidence="10">JA234</strain>
    </source>
</reference>
<keyword evidence="5 7" id="KW-1133">Transmembrane helix</keyword>
<dbReference type="Proteomes" id="UP000219467">
    <property type="component" value="Unassembled WGS sequence"/>
</dbReference>
<comment type="subcellular location">
    <subcellularLocation>
        <location evidence="1">Membrane</location>
        <topology evidence="1">Multi-pass membrane protein</topology>
    </subcellularLocation>
</comment>
<evidence type="ECO:0000313" key="10">
    <source>
        <dbReference type="Proteomes" id="UP000219467"/>
    </source>
</evidence>
<feature type="transmembrane region" description="Helical" evidence="7">
    <location>
        <begin position="472"/>
        <end position="490"/>
    </location>
</feature>
<dbReference type="AlphaFoldDB" id="A0A285CUU7"/>
<feature type="transmembrane region" description="Helical" evidence="7">
    <location>
        <begin position="25"/>
        <end position="43"/>
    </location>
</feature>
<evidence type="ECO:0000256" key="4">
    <source>
        <dbReference type="ARBA" id="ARBA00022692"/>
    </source>
</evidence>
<evidence type="ECO:0000256" key="7">
    <source>
        <dbReference type="SAM" id="Phobius"/>
    </source>
</evidence>
<sequence>MTRRHDRGRGRFLAPILNRGQRLRYGVLAALWAAALGWFWLWWLNPVHFIAWPGFLVVTIPLVWLSALQAFFVFVLFHARRSVAPDPRPGQWRVAMIVTKTPSEPFSVVQRTLMAMLAQDYPHDTWLADEDPSAETLDWCAARGVKISCRKGRDDYHRTEWPRRTRCKEGNLAFFYDHWGYRDYDIIAQLDADHVPEPGYLHEILRPFADPAVGYVSAPSICAANARESWAARTRLHTEAAFHGIFQTGYAGIFAPMCIGSHYAVRTRALRAVGGLGPELAEDHSTTMLLNAGGWRGVHAIDAIAVGDGPANVADLATQEFQWSRSLVSLLLFHSPRYLGALPARLKFLFVLCQLWYPLFALSTAMMYLAAPLALLFDIRYVGVTWPGFVAHAAPAALALTLLALCLKRDGLFRPVDAPVVSWEKALFLPLQWPWVVWGCLAALRDRLTGRFVDFRITPKGEAASRRIPPKITLVYLGLALGCVLPVFLARDLQEARGFLLLSLVNAALYGVLVAVMVWQHLRHAAADWRGQVADLAVQGGALAAIGALVVAGGAMRGLESLDALAYGLQPLELTRVEFAVSGAGSGGEPIKRFRFAPAWNAISPGGG</sequence>
<feature type="transmembrane region" description="Helical" evidence="7">
    <location>
        <begin position="355"/>
        <end position="377"/>
    </location>
</feature>
<dbReference type="Gene3D" id="3.90.550.10">
    <property type="entry name" value="Spore Coat Polysaccharide Biosynthesis Protein SpsA, Chain A"/>
    <property type="match status" value="1"/>
</dbReference>
<protein>
    <submittedName>
        <fullName evidence="9">Cellulose synthase (UDP-forming)</fullName>
    </submittedName>
</protein>
<dbReference type="SUPFAM" id="SSF53448">
    <property type="entry name" value="Nucleotide-diphospho-sugar transferases"/>
    <property type="match status" value="1"/>
</dbReference>
<dbReference type="GO" id="GO:0016758">
    <property type="term" value="F:hexosyltransferase activity"/>
    <property type="evidence" value="ECO:0007669"/>
    <property type="project" value="TreeGrafter"/>
</dbReference>
<evidence type="ECO:0000259" key="8">
    <source>
        <dbReference type="Pfam" id="PF13632"/>
    </source>
</evidence>
<accession>A0A285CUU7</accession>
<dbReference type="PANTHER" id="PTHR43867:SF2">
    <property type="entry name" value="CELLULOSE SYNTHASE CATALYTIC SUBUNIT A [UDP-FORMING]"/>
    <property type="match status" value="1"/>
</dbReference>
<dbReference type="OrthoDB" id="9806824at2"/>
<dbReference type="EMBL" id="OAOQ01000009">
    <property type="protein sequence ID" value="SNX71322.1"/>
    <property type="molecule type" value="Genomic_DNA"/>
</dbReference>
<feature type="transmembrane region" description="Helical" evidence="7">
    <location>
        <begin position="49"/>
        <end position="77"/>
    </location>
</feature>
<organism evidence="9 10">
    <name type="scientific">Cereibacter ovatus</name>
    <dbReference type="NCBI Taxonomy" id="439529"/>
    <lineage>
        <taxon>Bacteria</taxon>
        <taxon>Pseudomonadati</taxon>
        <taxon>Pseudomonadota</taxon>
        <taxon>Alphaproteobacteria</taxon>
        <taxon>Rhodobacterales</taxon>
        <taxon>Paracoccaceae</taxon>
        <taxon>Cereibacter</taxon>
    </lineage>
</organism>
<name>A0A285CUU7_9RHOB</name>
<gene>
    <name evidence="9" type="ORF">SAMN05878503_10985</name>
</gene>
<evidence type="ECO:0000313" key="9">
    <source>
        <dbReference type="EMBL" id="SNX71322.1"/>
    </source>
</evidence>
<dbReference type="PANTHER" id="PTHR43867">
    <property type="entry name" value="CELLULOSE SYNTHASE CATALYTIC SUBUNIT A [UDP-FORMING]"/>
    <property type="match status" value="1"/>
</dbReference>
<keyword evidence="3" id="KW-0808">Transferase</keyword>
<evidence type="ECO:0000256" key="6">
    <source>
        <dbReference type="ARBA" id="ARBA00023136"/>
    </source>
</evidence>
<dbReference type="InterPro" id="IPR001173">
    <property type="entry name" value="Glyco_trans_2-like"/>
</dbReference>
<keyword evidence="4 7" id="KW-0812">Transmembrane</keyword>
<dbReference type="InterPro" id="IPR050321">
    <property type="entry name" value="Glycosyltr_2/OpgH_subfam"/>
</dbReference>
<feature type="transmembrane region" description="Helical" evidence="7">
    <location>
        <begin position="389"/>
        <end position="407"/>
    </location>
</feature>
<evidence type="ECO:0000256" key="3">
    <source>
        <dbReference type="ARBA" id="ARBA00022679"/>
    </source>
</evidence>
<dbReference type="InterPro" id="IPR029044">
    <property type="entry name" value="Nucleotide-diphossugar_trans"/>
</dbReference>
<proteinExistence type="predicted"/>